<dbReference type="GO" id="GO:0016788">
    <property type="term" value="F:hydrolase activity, acting on ester bonds"/>
    <property type="evidence" value="ECO:0007669"/>
    <property type="project" value="InterPro"/>
</dbReference>
<evidence type="ECO:0000256" key="3">
    <source>
        <dbReference type="ARBA" id="ARBA00022801"/>
    </source>
</evidence>
<feature type="binding site" evidence="4">
    <location>
        <position position="97"/>
    </location>
    <ligand>
        <name>a divalent metal cation</name>
        <dbReference type="ChEBI" id="CHEBI:60240"/>
        <label>1</label>
    </ligand>
</feature>
<accession>A0A6B2KU12</accession>
<dbReference type="Pfam" id="PF01026">
    <property type="entry name" value="TatD_DNase"/>
    <property type="match status" value="1"/>
</dbReference>
<evidence type="ECO:0000256" key="1">
    <source>
        <dbReference type="ARBA" id="ARBA00009275"/>
    </source>
</evidence>
<dbReference type="Gene3D" id="3.20.20.140">
    <property type="entry name" value="Metal-dependent hydrolases"/>
    <property type="match status" value="1"/>
</dbReference>
<feature type="binding site" evidence="4">
    <location>
        <position position="206"/>
    </location>
    <ligand>
        <name>a divalent metal cation</name>
        <dbReference type="ChEBI" id="CHEBI:60240"/>
        <label>1</label>
    </ligand>
</feature>
<keyword evidence="6" id="KW-1185">Reference proteome</keyword>
<name>A0A6B2KU12_9NEIS</name>
<evidence type="ECO:0000313" key="5">
    <source>
        <dbReference type="EMBL" id="NDV13560.1"/>
    </source>
</evidence>
<comment type="caution">
    <text evidence="5">The sequence shown here is derived from an EMBL/GenBank/DDBJ whole genome shotgun (WGS) entry which is preliminary data.</text>
</comment>
<protein>
    <submittedName>
        <fullName evidence="5">TatD family hydrolase</fullName>
    </submittedName>
</protein>
<feature type="binding site" evidence="4">
    <location>
        <position position="133"/>
    </location>
    <ligand>
        <name>a divalent metal cation</name>
        <dbReference type="ChEBI" id="CHEBI:60240"/>
        <label>2</label>
    </ligand>
</feature>
<dbReference type="PROSITE" id="PS01137">
    <property type="entry name" value="TATD_1"/>
    <property type="match status" value="1"/>
</dbReference>
<dbReference type="Proteomes" id="UP000482578">
    <property type="component" value="Unassembled WGS sequence"/>
</dbReference>
<dbReference type="PANTHER" id="PTHR46124:SF2">
    <property type="entry name" value="D-AMINOACYL-TRNA DEACYLASE"/>
    <property type="match status" value="1"/>
</dbReference>
<reference evidence="5 6" key="1">
    <citation type="submission" date="2020-02" db="EMBL/GenBank/DDBJ databases">
        <authorList>
            <person name="Yang Z."/>
        </authorList>
    </citation>
    <scope>NUCLEOTIDE SEQUENCE [LARGE SCALE GENOMIC DNA]</scope>
    <source>
        <strain evidence="5 6">HX-7-9</strain>
    </source>
</reference>
<dbReference type="AlphaFoldDB" id="A0A6B2KU12"/>
<keyword evidence="3 5" id="KW-0378">Hydrolase</keyword>
<feature type="binding site" evidence="4">
    <location>
        <position position="156"/>
    </location>
    <ligand>
        <name>a divalent metal cation</name>
        <dbReference type="ChEBI" id="CHEBI:60240"/>
        <label>2</label>
    </ligand>
</feature>
<feature type="binding site" evidence="4">
    <location>
        <position position="12"/>
    </location>
    <ligand>
        <name>a divalent metal cation</name>
        <dbReference type="ChEBI" id="CHEBI:60240"/>
        <label>1</label>
    </ligand>
</feature>
<dbReference type="GO" id="GO:0046872">
    <property type="term" value="F:metal ion binding"/>
    <property type="evidence" value="ECO:0007669"/>
    <property type="project" value="UniProtKB-KW"/>
</dbReference>
<dbReference type="PANTHER" id="PTHR46124">
    <property type="entry name" value="D-AMINOACYL-TRNA DEACYLASE"/>
    <property type="match status" value="1"/>
</dbReference>
<evidence type="ECO:0000313" key="6">
    <source>
        <dbReference type="Proteomes" id="UP000482578"/>
    </source>
</evidence>
<dbReference type="PROSITE" id="PS01091">
    <property type="entry name" value="TATD_3"/>
    <property type="match status" value="1"/>
</dbReference>
<dbReference type="PIRSF" id="PIRSF005902">
    <property type="entry name" value="DNase_TatD"/>
    <property type="match status" value="1"/>
</dbReference>
<keyword evidence="2 4" id="KW-0479">Metal-binding</keyword>
<dbReference type="InterPro" id="IPR001130">
    <property type="entry name" value="TatD-like"/>
</dbReference>
<sequence>MLCGMPELIDTHCHLDATEFDGTRDAIVERARSAGVGRIVVPAVSADNFDAVLALRNRYGCQVALGLHPIYLEQHSDAHLTRLDSLLAAERPTAVGEIGLDFWQPGLDPVRQEALFVAQLKLARRHDLPVLLHVRRAQDRVLKYLRQYPVPGGIAHAFNGSVQQAEAFIALGFCLGFGGAMSFSGSTRIRQLAATLPLTALVLETDAPDMRPEWALGVPNEPANVARYAALLAGLRGVPPEAIAEATSHNAKRVLRL</sequence>
<dbReference type="PROSITE" id="PS01090">
    <property type="entry name" value="TATD_2"/>
    <property type="match status" value="1"/>
</dbReference>
<dbReference type="CDD" id="cd01310">
    <property type="entry name" value="TatD_DNAse"/>
    <property type="match status" value="1"/>
</dbReference>
<evidence type="ECO:0000256" key="4">
    <source>
        <dbReference type="PIRSR" id="PIRSR005902-1"/>
    </source>
</evidence>
<organism evidence="5 6">
    <name type="scientific">Crenobacter caeni</name>
    <dbReference type="NCBI Taxonomy" id="2705474"/>
    <lineage>
        <taxon>Bacteria</taxon>
        <taxon>Pseudomonadati</taxon>
        <taxon>Pseudomonadota</taxon>
        <taxon>Betaproteobacteria</taxon>
        <taxon>Neisseriales</taxon>
        <taxon>Neisseriaceae</taxon>
        <taxon>Crenobacter</taxon>
    </lineage>
</organism>
<comment type="similarity">
    <text evidence="1">Belongs to the metallo-dependent hydrolases superfamily. TatD-type hydrolase family.</text>
</comment>
<dbReference type="EMBL" id="JAAGAA010000010">
    <property type="protein sequence ID" value="NDV13560.1"/>
    <property type="molecule type" value="Genomic_DNA"/>
</dbReference>
<dbReference type="InterPro" id="IPR018228">
    <property type="entry name" value="DNase_TatD-rel_CS"/>
</dbReference>
<feature type="binding site" evidence="4">
    <location>
        <position position="14"/>
    </location>
    <ligand>
        <name>a divalent metal cation</name>
        <dbReference type="ChEBI" id="CHEBI:60240"/>
        <label>1</label>
    </ligand>
</feature>
<evidence type="ECO:0000256" key="2">
    <source>
        <dbReference type="ARBA" id="ARBA00022723"/>
    </source>
</evidence>
<proteinExistence type="inferred from homology"/>
<dbReference type="InterPro" id="IPR032466">
    <property type="entry name" value="Metal_Hydrolase"/>
</dbReference>
<dbReference type="SUPFAM" id="SSF51556">
    <property type="entry name" value="Metallo-dependent hydrolases"/>
    <property type="match status" value="1"/>
</dbReference>
<gene>
    <name evidence="5" type="ORF">GZH52_12280</name>
</gene>
<dbReference type="FunFam" id="3.20.20.140:FF:000005">
    <property type="entry name" value="TatD family hydrolase"/>
    <property type="match status" value="1"/>
</dbReference>